<dbReference type="InterPro" id="IPR020578">
    <property type="entry name" value="Aminotrans_V_PyrdxlP_BS"/>
</dbReference>
<keyword evidence="4" id="KW-0808">Transferase</keyword>
<accession>A0AAW4WXG5</accession>
<evidence type="ECO:0000313" key="13">
    <source>
        <dbReference type="Proteomes" id="UP001199296"/>
    </source>
</evidence>
<dbReference type="InterPro" id="IPR015421">
    <property type="entry name" value="PyrdxlP-dep_Trfase_major"/>
</dbReference>
<evidence type="ECO:0000256" key="6">
    <source>
        <dbReference type="ARBA" id="ARBA00022898"/>
    </source>
</evidence>
<evidence type="ECO:0000256" key="3">
    <source>
        <dbReference type="ARBA" id="ARBA00012239"/>
    </source>
</evidence>
<dbReference type="RefSeq" id="WP_229343577.1">
    <property type="nucleotide sequence ID" value="NZ_JAJFAT010000002.1"/>
</dbReference>
<dbReference type="InterPro" id="IPR015424">
    <property type="entry name" value="PyrdxlP-dep_Trfase"/>
</dbReference>
<sequence length="381" mass="42057">MIYLDYNATTPLDEDVKEVMKKEMENNFGNPSSTHQLGIKAKNTLESARAKIAEFLNASPEEIIFTSGGSESNNMAIKGTAYSYQNKGKHIITTEIEHPAVIEPCEFLADNSYEITYLPVDKYGVVKIDSLKKAIRDDTILISVMHANNEVGSIQPIEEIAKIAAKKDLLFHTDAAQSVGKIRVDVKKLGIDMLSLAGHKLYAPKGIGVLYLKEGLEIEALIHGAAHENGRRAGTENLIFAAGLAEACEKASELFKNKNRDDHLKSPQELKNLRDYFEKELKDFFGEKIKINGHPQNRLVNTSNLSFLDYNSAHILNHLEGIAVSAGSACHSDRVEISSVLKAMGLNEKEGAGAIRFSLGKYTDKTEIETVLNRLKALTQN</sequence>
<dbReference type="Gene3D" id="1.10.260.50">
    <property type="match status" value="1"/>
</dbReference>
<dbReference type="Proteomes" id="UP001199296">
    <property type="component" value="Unassembled WGS sequence"/>
</dbReference>
<dbReference type="PROSITE" id="PS00595">
    <property type="entry name" value="AA_TRANSFER_CLASS_5"/>
    <property type="match status" value="1"/>
</dbReference>
<evidence type="ECO:0000256" key="8">
    <source>
        <dbReference type="ARBA" id="ARBA00023014"/>
    </source>
</evidence>
<dbReference type="InterPro" id="IPR000192">
    <property type="entry name" value="Aminotrans_V_dom"/>
</dbReference>
<dbReference type="InterPro" id="IPR015422">
    <property type="entry name" value="PyrdxlP-dep_Trfase_small"/>
</dbReference>
<gene>
    <name evidence="12" type="ORF">LJ207_01925</name>
</gene>
<organism evidence="12 13">
    <name type="scientific">Halanaerobium polyolivorans</name>
    <dbReference type="NCBI Taxonomy" id="2886943"/>
    <lineage>
        <taxon>Bacteria</taxon>
        <taxon>Bacillati</taxon>
        <taxon>Bacillota</taxon>
        <taxon>Clostridia</taxon>
        <taxon>Halanaerobiales</taxon>
        <taxon>Halanaerobiaceae</taxon>
        <taxon>Halanaerobium</taxon>
    </lineage>
</organism>
<keyword evidence="7" id="KW-0408">Iron</keyword>
<name>A0AAW4WXG5_9FIRM</name>
<evidence type="ECO:0000256" key="5">
    <source>
        <dbReference type="ARBA" id="ARBA00022723"/>
    </source>
</evidence>
<dbReference type="PANTHER" id="PTHR11601:SF34">
    <property type="entry name" value="CYSTEINE DESULFURASE"/>
    <property type="match status" value="1"/>
</dbReference>
<dbReference type="SUPFAM" id="SSF53383">
    <property type="entry name" value="PLP-dependent transferases"/>
    <property type="match status" value="1"/>
</dbReference>
<evidence type="ECO:0000256" key="2">
    <source>
        <dbReference type="ARBA" id="ARBA00006490"/>
    </source>
</evidence>
<evidence type="ECO:0000256" key="10">
    <source>
        <dbReference type="RuleBase" id="RU004504"/>
    </source>
</evidence>
<proteinExistence type="inferred from homology"/>
<evidence type="ECO:0000256" key="1">
    <source>
        <dbReference type="ARBA" id="ARBA00001933"/>
    </source>
</evidence>
<keyword evidence="8" id="KW-0411">Iron-sulfur</keyword>
<keyword evidence="6" id="KW-0663">Pyridoxal phosphate</keyword>
<dbReference type="GO" id="GO:0046872">
    <property type="term" value="F:metal ion binding"/>
    <property type="evidence" value="ECO:0007669"/>
    <property type="project" value="UniProtKB-KW"/>
</dbReference>
<dbReference type="AlphaFoldDB" id="A0AAW4WXG5"/>
<dbReference type="EC" id="2.8.1.7" evidence="3"/>
<reference evidence="12 13" key="1">
    <citation type="submission" date="2021-10" db="EMBL/GenBank/DDBJ databases">
        <authorList>
            <person name="Grouzdev D.S."/>
            <person name="Pantiukh K.S."/>
            <person name="Krutkina M.S."/>
        </authorList>
    </citation>
    <scope>NUCLEOTIDE SEQUENCE [LARGE SCALE GENOMIC DNA]</scope>
    <source>
        <strain evidence="12 13">Z-7514</strain>
    </source>
</reference>
<dbReference type="NCBIfam" id="NF002806">
    <property type="entry name" value="PRK02948.1"/>
    <property type="match status" value="1"/>
</dbReference>
<dbReference type="Gene3D" id="3.40.640.10">
    <property type="entry name" value="Type I PLP-dependent aspartate aminotransferase-like (Major domain)"/>
    <property type="match status" value="1"/>
</dbReference>
<dbReference type="PANTHER" id="PTHR11601">
    <property type="entry name" value="CYSTEINE DESULFURYLASE FAMILY MEMBER"/>
    <property type="match status" value="1"/>
</dbReference>
<dbReference type="InterPro" id="IPR016454">
    <property type="entry name" value="Cysteine_dSase"/>
</dbReference>
<dbReference type="Pfam" id="PF00266">
    <property type="entry name" value="Aminotran_5"/>
    <property type="match status" value="1"/>
</dbReference>
<keyword evidence="13" id="KW-1185">Reference proteome</keyword>
<comment type="similarity">
    <text evidence="2">Belongs to the class-V pyridoxal-phosphate-dependent aminotransferase family. NifS/IscS subfamily.</text>
</comment>
<evidence type="ECO:0000256" key="9">
    <source>
        <dbReference type="ARBA" id="ARBA00050776"/>
    </source>
</evidence>
<evidence type="ECO:0000313" key="12">
    <source>
        <dbReference type="EMBL" id="MCC3144074.1"/>
    </source>
</evidence>
<dbReference type="GO" id="GO:0051536">
    <property type="term" value="F:iron-sulfur cluster binding"/>
    <property type="evidence" value="ECO:0007669"/>
    <property type="project" value="UniProtKB-KW"/>
</dbReference>
<evidence type="ECO:0000256" key="7">
    <source>
        <dbReference type="ARBA" id="ARBA00023004"/>
    </source>
</evidence>
<dbReference type="Gene3D" id="3.90.1150.10">
    <property type="entry name" value="Aspartate Aminotransferase, domain 1"/>
    <property type="match status" value="1"/>
</dbReference>
<comment type="cofactor">
    <cofactor evidence="1 10">
        <name>pyridoxal 5'-phosphate</name>
        <dbReference type="ChEBI" id="CHEBI:597326"/>
    </cofactor>
</comment>
<keyword evidence="5" id="KW-0479">Metal-binding</keyword>
<dbReference type="PIRSF" id="PIRSF005572">
    <property type="entry name" value="NifS"/>
    <property type="match status" value="1"/>
</dbReference>
<feature type="domain" description="Aminotransferase class V" evidence="11">
    <location>
        <begin position="2"/>
        <end position="370"/>
    </location>
</feature>
<evidence type="ECO:0000256" key="4">
    <source>
        <dbReference type="ARBA" id="ARBA00022679"/>
    </source>
</evidence>
<protein>
    <recommendedName>
        <fullName evidence="3">cysteine desulfurase</fullName>
        <ecNumber evidence="3">2.8.1.7</ecNumber>
    </recommendedName>
</protein>
<dbReference type="FunFam" id="3.40.640.10:FF:000084">
    <property type="entry name" value="IscS-like cysteine desulfurase"/>
    <property type="match status" value="1"/>
</dbReference>
<comment type="catalytic activity">
    <reaction evidence="9">
        <text>(sulfur carrier)-H + L-cysteine = (sulfur carrier)-SH + L-alanine</text>
        <dbReference type="Rhea" id="RHEA:43892"/>
        <dbReference type="Rhea" id="RHEA-COMP:14737"/>
        <dbReference type="Rhea" id="RHEA-COMP:14739"/>
        <dbReference type="ChEBI" id="CHEBI:29917"/>
        <dbReference type="ChEBI" id="CHEBI:35235"/>
        <dbReference type="ChEBI" id="CHEBI:57972"/>
        <dbReference type="ChEBI" id="CHEBI:64428"/>
        <dbReference type="EC" id="2.8.1.7"/>
    </reaction>
</comment>
<dbReference type="EMBL" id="JAJFAT010000002">
    <property type="protein sequence ID" value="MCC3144074.1"/>
    <property type="molecule type" value="Genomic_DNA"/>
</dbReference>
<dbReference type="GO" id="GO:0031071">
    <property type="term" value="F:cysteine desulfurase activity"/>
    <property type="evidence" value="ECO:0007669"/>
    <property type="project" value="UniProtKB-EC"/>
</dbReference>
<comment type="caution">
    <text evidence="12">The sequence shown here is derived from an EMBL/GenBank/DDBJ whole genome shotgun (WGS) entry which is preliminary data.</text>
</comment>
<evidence type="ECO:0000259" key="11">
    <source>
        <dbReference type="Pfam" id="PF00266"/>
    </source>
</evidence>